<evidence type="ECO:0000313" key="3">
    <source>
        <dbReference type="EMBL" id="CAE4583051.1"/>
    </source>
</evidence>
<gene>
    <name evidence="3" type="ORF">AMON00008_LOCUS20142</name>
</gene>
<feature type="transmembrane region" description="Helical" evidence="2">
    <location>
        <begin position="326"/>
        <end position="344"/>
    </location>
</feature>
<feature type="transmembrane region" description="Helical" evidence="2">
    <location>
        <begin position="184"/>
        <end position="202"/>
    </location>
</feature>
<dbReference type="AlphaFoldDB" id="A0A7S4V8K7"/>
<evidence type="ECO:0000256" key="2">
    <source>
        <dbReference type="SAM" id="Phobius"/>
    </source>
</evidence>
<sequence length="437" mass="46155">MAYPRLPRPAAQHVLRVLFAGTVLTQGIEKPADSPEPEASPLTAPAPPASRPAASPPALAPAPPAPSATAGTGQDVLQYLCSQQQEMWNSRSPMGLYFHQLNKGVHELPHQWAVALLALLIGCLCLWNGPRTWLALFTATVVGGATSLARIEAEAWGSDVVGELLLMFQAAFATGIAIQSGFDGFQVLFGTAIGFLCCYSCGEWARGLGQYVPGFAQLWYLIGTLSGGFVLTVWQQPVLVTLGPLVGGFLVSTSVECLAAKVVLAAGGSASNGPSMLPPLDIPWIDVATDLLFFTGPGALAANGGCALLAVIVYKLLDGDDRRLPAVLCLITWTLISGIIAGLFGSFWRMGASVLWVIFTALSAFRQLGMLQDWTAKSLTEIAQGWTAASIQFLMNQGPYSSIPSLRGEKSDLGKAYAPPHGLEEANHASCCFGLNR</sequence>
<accession>A0A7S4V8K7</accession>
<keyword evidence="2" id="KW-0812">Transmembrane</keyword>
<protein>
    <recommendedName>
        <fullName evidence="4">DUF4203 domain-containing protein</fullName>
    </recommendedName>
</protein>
<reference evidence="3" key="1">
    <citation type="submission" date="2021-01" db="EMBL/GenBank/DDBJ databases">
        <authorList>
            <person name="Corre E."/>
            <person name="Pelletier E."/>
            <person name="Niang G."/>
            <person name="Scheremetjew M."/>
            <person name="Finn R."/>
            <person name="Kale V."/>
            <person name="Holt S."/>
            <person name="Cochrane G."/>
            <person name="Meng A."/>
            <person name="Brown T."/>
            <person name="Cohen L."/>
        </authorList>
    </citation>
    <scope>NUCLEOTIDE SEQUENCE</scope>
    <source>
        <strain evidence="3">CCMP3105</strain>
    </source>
</reference>
<evidence type="ECO:0000256" key="1">
    <source>
        <dbReference type="SAM" id="MobiDB-lite"/>
    </source>
</evidence>
<organism evidence="3">
    <name type="scientific">Alexandrium monilatum</name>
    <dbReference type="NCBI Taxonomy" id="311494"/>
    <lineage>
        <taxon>Eukaryota</taxon>
        <taxon>Sar</taxon>
        <taxon>Alveolata</taxon>
        <taxon>Dinophyceae</taxon>
        <taxon>Gonyaulacales</taxon>
        <taxon>Pyrocystaceae</taxon>
        <taxon>Alexandrium</taxon>
    </lineage>
</organism>
<keyword evidence="2" id="KW-0472">Membrane</keyword>
<dbReference type="EMBL" id="HBNR01029546">
    <property type="protein sequence ID" value="CAE4583051.1"/>
    <property type="molecule type" value="Transcribed_RNA"/>
</dbReference>
<feature type="transmembrane region" description="Helical" evidence="2">
    <location>
        <begin position="291"/>
        <end position="314"/>
    </location>
</feature>
<feature type="transmembrane region" description="Helical" evidence="2">
    <location>
        <begin position="214"/>
        <end position="234"/>
    </location>
</feature>
<proteinExistence type="predicted"/>
<name>A0A7S4V8K7_9DINO</name>
<feature type="compositionally biased region" description="Pro residues" evidence="1">
    <location>
        <begin position="44"/>
        <end position="66"/>
    </location>
</feature>
<keyword evidence="2" id="KW-1133">Transmembrane helix</keyword>
<evidence type="ECO:0008006" key="4">
    <source>
        <dbReference type="Google" id="ProtNLM"/>
    </source>
</evidence>
<feature type="region of interest" description="Disordered" evidence="1">
    <location>
        <begin position="28"/>
        <end position="71"/>
    </location>
</feature>
<feature type="transmembrane region" description="Helical" evidence="2">
    <location>
        <begin position="112"/>
        <end position="129"/>
    </location>
</feature>